<dbReference type="PANTHER" id="PTHR30528">
    <property type="entry name" value="CYTOPLASMIC PROTEIN"/>
    <property type="match status" value="1"/>
</dbReference>
<reference evidence="1 2" key="1">
    <citation type="submission" date="2019-10" db="EMBL/GenBank/DDBJ databases">
        <title>Cognatihalovulum marinum gen. nov. sp. nov., a new member of the family Rhodobacteraceae isolated from deep seawater of the Northwest Indian Ocean.</title>
        <authorList>
            <person name="Ruan C."/>
            <person name="Wang J."/>
            <person name="Zheng X."/>
            <person name="Song L."/>
            <person name="Zhu Y."/>
            <person name="Huang Y."/>
            <person name="Lu Z."/>
            <person name="Du W."/>
            <person name="Huang L."/>
            <person name="Dai X."/>
        </authorList>
    </citation>
    <scope>NUCLEOTIDE SEQUENCE [LARGE SCALE GENOMIC DNA]</scope>
    <source>
        <strain evidence="1 2">2CG4</strain>
    </source>
</reference>
<sequence length="388" mass="44648">MTPLRIGNRTARWLWLASQGLGRAPTGPLDLAATVRELGFVQLDSIRVVARAHHHILWSRNQHYREPMLGRLLARDRQVFEHFTHDASVIPMQFLPMWRRQFDRMRRRIETAGWFRGLPDAAGRAAIKDRIRAEGALSTHDFDTRIDGPRQMWSRPPHKLALDYMWYGGELATCHRVNFTKYYDLAERVFPAELRDARLDAHAQVDWLCHAALDRMGFGTLGEVRKFWDAADVAEVAAWAEGAARHLRPVAVETAQGGWVRGVAPADIEDRLAVLTPPTARLRVLNPFDPVIRDRTRLNRLFGFDYRVEMFVPAARRVWGYYVYPILEGDRFVGRIELKADRRESVLAVLNFWPEPGVRWGAARHGRLRAELARMARFVGAERLEGLP</sequence>
<comment type="caution">
    <text evidence="1">The sequence shown here is derived from an EMBL/GenBank/DDBJ whole genome shotgun (WGS) entry which is preliminary data.</text>
</comment>
<dbReference type="AlphaFoldDB" id="A0A6L5Z8D7"/>
<accession>A0A6L5Z8D7</accession>
<dbReference type="Pfam" id="PF06224">
    <property type="entry name" value="AlkZ-like"/>
    <property type="match status" value="1"/>
</dbReference>
<protein>
    <submittedName>
        <fullName evidence="1">Winged helix-turn-helix domain-containing protein</fullName>
    </submittedName>
</protein>
<dbReference type="PANTHER" id="PTHR30528:SF0">
    <property type="entry name" value="CYTOPLASMIC PROTEIN"/>
    <property type="match status" value="1"/>
</dbReference>
<evidence type="ECO:0000313" key="2">
    <source>
        <dbReference type="Proteomes" id="UP000474957"/>
    </source>
</evidence>
<proteinExistence type="predicted"/>
<evidence type="ECO:0000313" key="1">
    <source>
        <dbReference type="EMBL" id="MSU92275.1"/>
    </source>
</evidence>
<name>A0A6L5Z8D7_9RHOB</name>
<organism evidence="1 2">
    <name type="scientific">Halovulum marinum</name>
    <dbReference type="NCBI Taxonomy" id="2662447"/>
    <lineage>
        <taxon>Bacteria</taxon>
        <taxon>Pseudomonadati</taxon>
        <taxon>Pseudomonadota</taxon>
        <taxon>Alphaproteobacteria</taxon>
        <taxon>Rhodobacterales</taxon>
        <taxon>Paracoccaceae</taxon>
        <taxon>Halovulum</taxon>
    </lineage>
</organism>
<dbReference type="EMBL" id="WIND01000073">
    <property type="protein sequence ID" value="MSU92275.1"/>
    <property type="molecule type" value="Genomic_DNA"/>
</dbReference>
<keyword evidence="2" id="KW-1185">Reference proteome</keyword>
<dbReference type="Proteomes" id="UP000474957">
    <property type="component" value="Unassembled WGS sequence"/>
</dbReference>
<dbReference type="InterPro" id="IPR009351">
    <property type="entry name" value="AlkZ-like"/>
</dbReference>
<dbReference type="RefSeq" id="WP_325063371.1">
    <property type="nucleotide sequence ID" value="NZ_WIND01000073.1"/>
</dbReference>
<gene>
    <name evidence="1" type="ORF">GE300_22350</name>
</gene>